<dbReference type="OrthoDB" id="2050153at2"/>
<organism evidence="4 5">
    <name type="scientific">Paenibacillus cellulosilyticus</name>
    <dbReference type="NCBI Taxonomy" id="375489"/>
    <lineage>
        <taxon>Bacteria</taxon>
        <taxon>Bacillati</taxon>
        <taxon>Bacillota</taxon>
        <taxon>Bacilli</taxon>
        <taxon>Bacillales</taxon>
        <taxon>Paenibacillaceae</taxon>
        <taxon>Paenibacillus</taxon>
    </lineage>
</organism>
<dbReference type="PANTHER" id="PTHR21666">
    <property type="entry name" value="PEPTIDASE-RELATED"/>
    <property type="match status" value="1"/>
</dbReference>
<dbReference type="InterPro" id="IPR011055">
    <property type="entry name" value="Dup_hybrid_motif"/>
</dbReference>
<feature type="compositionally biased region" description="Low complexity" evidence="1">
    <location>
        <begin position="60"/>
        <end position="69"/>
    </location>
</feature>
<evidence type="ECO:0000313" key="4">
    <source>
        <dbReference type="EMBL" id="PWW08388.1"/>
    </source>
</evidence>
<evidence type="ECO:0000313" key="5">
    <source>
        <dbReference type="Proteomes" id="UP000246635"/>
    </source>
</evidence>
<feature type="domain" description="M23ase beta-sheet core" evidence="3">
    <location>
        <begin position="134"/>
        <end position="232"/>
    </location>
</feature>
<dbReference type="RefSeq" id="WP_110041930.1">
    <property type="nucleotide sequence ID" value="NZ_CP054613.1"/>
</dbReference>
<keyword evidence="2" id="KW-0812">Transmembrane</keyword>
<dbReference type="GO" id="GO:0004222">
    <property type="term" value="F:metalloendopeptidase activity"/>
    <property type="evidence" value="ECO:0007669"/>
    <property type="project" value="TreeGrafter"/>
</dbReference>
<dbReference type="AlphaFoldDB" id="A0A2V2YZH3"/>
<name>A0A2V2YZH3_9BACL</name>
<dbReference type="InterPro" id="IPR016047">
    <property type="entry name" value="M23ase_b-sheet_dom"/>
</dbReference>
<protein>
    <submittedName>
        <fullName evidence="4">Stage II sporulation protein Q</fullName>
    </submittedName>
</protein>
<reference evidence="4 5" key="1">
    <citation type="submission" date="2018-05" db="EMBL/GenBank/DDBJ databases">
        <title>Genomic Encyclopedia of Type Strains, Phase III (KMG-III): the genomes of soil and plant-associated and newly described type strains.</title>
        <authorList>
            <person name="Whitman W."/>
        </authorList>
    </citation>
    <scope>NUCLEOTIDE SEQUENCE [LARGE SCALE GENOMIC DNA]</scope>
    <source>
        <strain evidence="4 5">CECT 5696</strain>
    </source>
</reference>
<dbReference type="InterPro" id="IPR050570">
    <property type="entry name" value="Cell_wall_metabolism_enzyme"/>
</dbReference>
<sequence length="238" mass="25909">MNDQNNKPKESPKSIPGGAAARPNGLRRVLAKKWVTPAAFMAAAAIIVTLMWLYRGEQPEQTTTTPDTEVSQGDDVTTKPSDDTIAVMTGDEDMQWPVLNYGDLEVSLQYYDENATSEEKQAALVSTSDNQFLPHTGVDLTKPDNTTFDVIAALSGKVSRVDNHPTNGTTVEITHGNGLVTVYQSLSDVSVKVGDEVKQGAQFAKAGRNDLESEEGIHLHFEVRQNGNVLNPNDIIKR</sequence>
<proteinExistence type="predicted"/>
<keyword evidence="5" id="KW-1185">Reference proteome</keyword>
<evidence type="ECO:0000256" key="2">
    <source>
        <dbReference type="SAM" id="Phobius"/>
    </source>
</evidence>
<dbReference type="PANTHER" id="PTHR21666:SF291">
    <property type="entry name" value="STAGE II SPORULATION PROTEIN Q"/>
    <property type="match status" value="1"/>
</dbReference>
<dbReference type="SUPFAM" id="SSF51261">
    <property type="entry name" value="Duplicated hybrid motif"/>
    <property type="match status" value="1"/>
</dbReference>
<feature type="region of interest" description="Disordered" evidence="1">
    <location>
        <begin position="1"/>
        <end position="22"/>
    </location>
</feature>
<gene>
    <name evidence="4" type="ORF">DFQ01_101109</name>
</gene>
<feature type="region of interest" description="Disordered" evidence="1">
    <location>
        <begin position="60"/>
        <end position="80"/>
    </location>
</feature>
<evidence type="ECO:0000256" key="1">
    <source>
        <dbReference type="SAM" id="MobiDB-lite"/>
    </source>
</evidence>
<comment type="caution">
    <text evidence="4">The sequence shown here is derived from an EMBL/GenBank/DDBJ whole genome shotgun (WGS) entry which is preliminary data.</text>
</comment>
<dbReference type="EMBL" id="QGTQ01000001">
    <property type="protein sequence ID" value="PWW08388.1"/>
    <property type="molecule type" value="Genomic_DNA"/>
</dbReference>
<dbReference type="Proteomes" id="UP000246635">
    <property type="component" value="Unassembled WGS sequence"/>
</dbReference>
<dbReference type="CDD" id="cd12797">
    <property type="entry name" value="M23_peptidase"/>
    <property type="match status" value="1"/>
</dbReference>
<dbReference type="Gene3D" id="2.70.70.10">
    <property type="entry name" value="Glucose Permease (Domain IIA)"/>
    <property type="match status" value="1"/>
</dbReference>
<feature type="compositionally biased region" description="Basic and acidic residues" evidence="1">
    <location>
        <begin position="1"/>
        <end position="12"/>
    </location>
</feature>
<dbReference type="Pfam" id="PF01551">
    <property type="entry name" value="Peptidase_M23"/>
    <property type="match status" value="1"/>
</dbReference>
<keyword evidence="2" id="KW-0472">Membrane</keyword>
<keyword evidence="2" id="KW-1133">Transmembrane helix</keyword>
<feature type="transmembrane region" description="Helical" evidence="2">
    <location>
        <begin position="34"/>
        <end position="54"/>
    </location>
</feature>
<evidence type="ECO:0000259" key="3">
    <source>
        <dbReference type="Pfam" id="PF01551"/>
    </source>
</evidence>
<accession>A0A2V2YZH3</accession>